<evidence type="ECO:0000313" key="2">
    <source>
        <dbReference type="EMBL" id="TDL25405.1"/>
    </source>
</evidence>
<dbReference type="EMBL" id="ML170164">
    <property type="protein sequence ID" value="TDL25405.1"/>
    <property type="molecule type" value="Genomic_DNA"/>
</dbReference>
<dbReference type="AlphaFoldDB" id="A0A4Y7QDC9"/>
<organism evidence="2 3">
    <name type="scientific">Rickenella mellea</name>
    <dbReference type="NCBI Taxonomy" id="50990"/>
    <lineage>
        <taxon>Eukaryota</taxon>
        <taxon>Fungi</taxon>
        <taxon>Dikarya</taxon>
        <taxon>Basidiomycota</taxon>
        <taxon>Agaricomycotina</taxon>
        <taxon>Agaricomycetes</taxon>
        <taxon>Hymenochaetales</taxon>
        <taxon>Rickenellaceae</taxon>
        <taxon>Rickenella</taxon>
    </lineage>
</organism>
<sequence length="193" mass="21597">MGFVCCLPIPILLFLLQPLSIAPFCNSLCVWVWRFGDTREPPEADPSAELDESPFKPPLERVMLVVREECGWVFDLHASSITDSHGEGDGRRRPGKRREKHFTFATLCEAIASLMHRPVPGEMYESSRAPAVTATEKRCEAYGGLAAEDAGWCSRSRSYSWSVGVGVVVRAWRESRLRARRRNAGFGDGHAWS</sequence>
<dbReference type="Proteomes" id="UP000294933">
    <property type="component" value="Unassembled WGS sequence"/>
</dbReference>
<dbReference type="VEuPathDB" id="FungiDB:BD410DRAFT_801429"/>
<proteinExistence type="predicted"/>
<evidence type="ECO:0000256" key="1">
    <source>
        <dbReference type="SAM" id="SignalP"/>
    </source>
</evidence>
<feature type="chain" id="PRO_5021479630" description="Secreted protein" evidence="1">
    <location>
        <begin position="28"/>
        <end position="193"/>
    </location>
</feature>
<name>A0A4Y7QDC9_9AGAM</name>
<keyword evidence="3" id="KW-1185">Reference proteome</keyword>
<protein>
    <recommendedName>
        <fullName evidence="4">Secreted protein</fullName>
    </recommendedName>
</protein>
<accession>A0A4Y7QDC9</accession>
<evidence type="ECO:0000313" key="3">
    <source>
        <dbReference type="Proteomes" id="UP000294933"/>
    </source>
</evidence>
<keyword evidence="1" id="KW-0732">Signal</keyword>
<gene>
    <name evidence="2" type="ORF">BD410DRAFT_801429</name>
</gene>
<reference evidence="2 3" key="1">
    <citation type="submission" date="2018-06" db="EMBL/GenBank/DDBJ databases">
        <title>A transcriptomic atlas of mushroom development highlights an independent origin of complex multicellularity.</title>
        <authorList>
            <consortium name="DOE Joint Genome Institute"/>
            <person name="Krizsan K."/>
            <person name="Almasi E."/>
            <person name="Merenyi Z."/>
            <person name="Sahu N."/>
            <person name="Viragh M."/>
            <person name="Koszo T."/>
            <person name="Mondo S."/>
            <person name="Kiss B."/>
            <person name="Balint B."/>
            <person name="Kues U."/>
            <person name="Barry K."/>
            <person name="Hegedus J.C."/>
            <person name="Henrissat B."/>
            <person name="Johnson J."/>
            <person name="Lipzen A."/>
            <person name="Ohm R."/>
            <person name="Nagy I."/>
            <person name="Pangilinan J."/>
            <person name="Yan J."/>
            <person name="Xiong Y."/>
            <person name="Grigoriev I.V."/>
            <person name="Hibbett D.S."/>
            <person name="Nagy L.G."/>
        </authorList>
    </citation>
    <scope>NUCLEOTIDE SEQUENCE [LARGE SCALE GENOMIC DNA]</scope>
    <source>
        <strain evidence="2 3">SZMC22713</strain>
    </source>
</reference>
<feature type="signal peptide" evidence="1">
    <location>
        <begin position="1"/>
        <end position="27"/>
    </location>
</feature>
<evidence type="ECO:0008006" key="4">
    <source>
        <dbReference type="Google" id="ProtNLM"/>
    </source>
</evidence>